<keyword evidence="2" id="KW-1185">Reference proteome</keyword>
<sequence length="113" mass="12599">MLLLKFFWIFILFLLILNHAEGVRKRRGKGKNVEQIPGNPEAEKGESGDEKQKEKVGEVIGEEKDKGTPPKTYASVLSEAPKAPKISEVGQSSKMISPKIGQMPSKLFFFLLI</sequence>
<comment type="caution">
    <text evidence="1">The sequence shown here is derived from an EMBL/GenBank/DDBJ whole genome shotgun (WGS) entry which is preliminary data.</text>
</comment>
<accession>A0ACB0XV55</accession>
<evidence type="ECO:0000313" key="1">
    <source>
        <dbReference type="EMBL" id="CAK5018720.1"/>
    </source>
</evidence>
<evidence type="ECO:0000313" key="2">
    <source>
        <dbReference type="Proteomes" id="UP001497535"/>
    </source>
</evidence>
<protein>
    <submittedName>
        <fullName evidence="1">Uncharacterized protein</fullName>
    </submittedName>
</protein>
<name>A0ACB0XV55_MELEN</name>
<gene>
    <name evidence="1" type="ORF">MENTE1834_LOCUS3923</name>
</gene>
<organism evidence="1 2">
    <name type="scientific">Meloidogyne enterolobii</name>
    <name type="common">Root-knot nematode worm</name>
    <name type="synonym">Meloidogyne mayaguensis</name>
    <dbReference type="NCBI Taxonomy" id="390850"/>
    <lineage>
        <taxon>Eukaryota</taxon>
        <taxon>Metazoa</taxon>
        <taxon>Ecdysozoa</taxon>
        <taxon>Nematoda</taxon>
        <taxon>Chromadorea</taxon>
        <taxon>Rhabditida</taxon>
        <taxon>Tylenchina</taxon>
        <taxon>Tylenchomorpha</taxon>
        <taxon>Tylenchoidea</taxon>
        <taxon>Meloidogynidae</taxon>
        <taxon>Meloidogyninae</taxon>
        <taxon>Meloidogyne</taxon>
    </lineage>
</organism>
<reference evidence="1" key="1">
    <citation type="submission" date="2023-11" db="EMBL/GenBank/DDBJ databases">
        <authorList>
            <person name="Poullet M."/>
        </authorList>
    </citation>
    <scope>NUCLEOTIDE SEQUENCE</scope>
    <source>
        <strain evidence="1">E1834</strain>
    </source>
</reference>
<proteinExistence type="predicted"/>
<dbReference type="Proteomes" id="UP001497535">
    <property type="component" value="Unassembled WGS sequence"/>
</dbReference>
<dbReference type="EMBL" id="CAVMJV010000003">
    <property type="protein sequence ID" value="CAK5018720.1"/>
    <property type="molecule type" value="Genomic_DNA"/>
</dbReference>